<dbReference type="Gene3D" id="3.30.470.20">
    <property type="entry name" value="ATP-grasp fold, B domain"/>
    <property type="match status" value="1"/>
</dbReference>
<sequence length="251" mass="29400">MGKYYRPFHFGGKLGMHKTLSKNKLLKKYVPETKNFTYRNVKEMMKKYRIVYVKPQKSSKGRGIYRIRRVKTKYECRSNKSKKVFKKLASVYNYITKHSKKKKRIIQQAITLDRVKGRPYDIRALVQRKVKGKWKCTGISSRIGKKNSIVTNLNRGGSICLMPDLFKQKGLSVSAQKQRMQEMKDTALHTARFLSEKNENIHVLGIDYGYDKAGKLWILEVNSRPQFSMLKKVDPAMYKRMKRLAKSYKAA</sequence>
<dbReference type="Proteomes" id="UP000199163">
    <property type="component" value="Unassembled WGS sequence"/>
</dbReference>
<keyword evidence="4" id="KW-1185">Reference proteome</keyword>
<evidence type="ECO:0000313" key="3">
    <source>
        <dbReference type="EMBL" id="SDG92152.1"/>
    </source>
</evidence>
<dbReference type="SUPFAM" id="SSF56059">
    <property type="entry name" value="Glutathione synthetase ATP-binding domain-like"/>
    <property type="match status" value="1"/>
</dbReference>
<evidence type="ECO:0000259" key="2">
    <source>
        <dbReference type="PROSITE" id="PS50975"/>
    </source>
</evidence>
<organism evidence="3 4">
    <name type="scientific">Alteribacillus persepolensis</name>
    <dbReference type="NCBI Taxonomy" id="568899"/>
    <lineage>
        <taxon>Bacteria</taxon>
        <taxon>Bacillati</taxon>
        <taxon>Bacillota</taxon>
        <taxon>Bacilli</taxon>
        <taxon>Bacillales</taxon>
        <taxon>Bacillaceae</taxon>
        <taxon>Alteribacillus</taxon>
    </lineage>
</organism>
<accession>A0A1G7Y6R5</accession>
<evidence type="ECO:0000313" key="4">
    <source>
        <dbReference type="Proteomes" id="UP000199163"/>
    </source>
</evidence>
<dbReference type="STRING" id="568899.SAMN05192534_10116"/>
<dbReference type="Pfam" id="PF14398">
    <property type="entry name" value="ATPgrasp_YheCD"/>
    <property type="match status" value="1"/>
</dbReference>
<protein>
    <submittedName>
        <fullName evidence="3">YheC/D like ATP-grasp</fullName>
    </submittedName>
</protein>
<keyword evidence="1" id="KW-0067">ATP-binding</keyword>
<name>A0A1G7Y6R5_9BACI</name>
<dbReference type="OrthoDB" id="7869153at2"/>
<dbReference type="PROSITE" id="PS50975">
    <property type="entry name" value="ATP_GRASP"/>
    <property type="match status" value="1"/>
</dbReference>
<dbReference type="InterPro" id="IPR011761">
    <property type="entry name" value="ATP-grasp"/>
</dbReference>
<dbReference type="GO" id="GO:0005524">
    <property type="term" value="F:ATP binding"/>
    <property type="evidence" value="ECO:0007669"/>
    <property type="project" value="UniProtKB-UniRule"/>
</dbReference>
<dbReference type="RefSeq" id="WP_091270144.1">
    <property type="nucleotide sequence ID" value="NZ_FNDK01000001.1"/>
</dbReference>
<feature type="domain" description="ATP-grasp" evidence="2">
    <location>
        <begin position="22"/>
        <end position="250"/>
    </location>
</feature>
<dbReference type="InterPro" id="IPR026838">
    <property type="entry name" value="YheC/D"/>
</dbReference>
<gene>
    <name evidence="3" type="ORF">SAMN05192534_10116</name>
</gene>
<dbReference type="GO" id="GO:0046872">
    <property type="term" value="F:metal ion binding"/>
    <property type="evidence" value="ECO:0007669"/>
    <property type="project" value="InterPro"/>
</dbReference>
<proteinExistence type="predicted"/>
<evidence type="ECO:0000256" key="1">
    <source>
        <dbReference type="PROSITE-ProRule" id="PRU00409"/>
    </source>
</evidence>
<reference evidence="3 4" key="1">
    <citation type="submission" date="2016-10" db="EMBL/GenBank/DDBJ databases">
        <authorList>
            <person name="de Groot N.N."/>
        </authorList>
    </citation>
    <scope>NUCLEOTIDE SEQUENCE [LARGE SCALE GENOMIC DNA]</scope>
    <source>
        <strain evidence="3 4">DSM 21632</strain>
    </source>
</reference>
<dbReference type="EMBL" id="FNDK01000001">
    <property type="protein sequence ID" value="SDG92152.1"/>
    <property type="molecule type" value="Genomic_DNA"/>
</dbReference>
<dbReference type="AlphaFoldDB" id="A0A1G7Y6R5"/>
<keyword evidence="1" id="KW-0547">Nucleotide-binding</keyword>